<dbReference type="PANTHER" id="PTHR14191">
    <property type="entry name" value="PDZ DOMAIN CONTAINING PROTEIN"/>
    <property type="match status" value="1"/>
</dbReference>
<name>A0A814UXT7_9BILA</name>
<reference evidence="6" key="1">
    <citation type="submission" date="2021-02" db="EMBL/GenBank/DDBJ databases">
        <authorList>
            <person name="Nowell W R."/>
        </authorList>
    </citation>
    <scope>NUCLEOTIDE SEQUENCE</scope>
</reference>
<evidence type="ECO:0000259" key="5">
    <source>
        <dbReference type="PROSITE" id="PS50106"/>
    </source>
</evidence>
<feature type="region of interest" description="Disordered" evidence="4">
    <location>
        <begin position="197"/>
        <end position="222"/>
    </location>
</feature>
<dbReference type="GO" id="GO:0043495">
    <property type="term" value="F:protein-membrane adaptor activity"/>
    <property type="evidence" value="ECO:0007669"/>
    <property type="project" value="TreeGrafter"/>
</dbReference>
<dbReference type="AlphaFoldDB" id="A0A814UXT7"/>
<evidence type="ECO:0000313" key="7">
    <source>
        <dbReference type="EMBL" id="CAF3652947.1"/>
    </source>
</evidence>
<dbReference type="Gene3D" id="2.30.42.10">
    <property type="match status" value="1"/>
</dbReference>
<accession>A0A814UXT7</accession>
<evidence type="ECO:0000256" key="3">
    <source>
        <dbReference type="ARBA" id="ARBA00022737"/>
    </source>
</evidence>
<dbReference type="EMBL" id="CAJNOO010001636">
    <property type="protein sequence ID" value="CAF1181225.1"/>
    <property type="molecule type" value="Genomic_DNA"/>
</dbReference>
<comment type="subcellular location">
    <subcellularLocation>
        <location evidence="1">Cell membrane</location>
    </subcellularLocation>
</comment>
<dbReference type="PROSITE" id="PS50106">
    <property type="entry name" value="PDZ"/>
    <property type="match status" value="1"/>
</dbReference>
<sequence>MSSNTFSKQNSSSGSTHRTQTRYENNENNPQHNGNRRSLSGKFRNLFRKTSASPNRTTNNGERLPPPASTRQRSLSPEVKSATTEPSYLRAPLVSWPFRKKKSKSPATINGKTKTTGSRKTKKTTVPPLEISGPIYQQEYQTSIHGQNFVPRTPEHSYGSTGRPHSASNYETTTKGFRDYMIIDHAKSSQQVIVPDTDIITPPPYSSNRNRSPSTNRHRLPDTNIEYSYHNDVSSPPISDSEVFHTPKQQRKVGDISSLTAIQTLVDKTPLRPQTSNYSPSKQRRQADETQPFITTQMLVENTPILTPTKTRSPKSTINSNQWKSISSSSLNNTGMHSTVSSSMGVDVPKLNGPLTPLGYTSNTEKPKQTNSQSHLDTTYNSLSTINNHVQPNRSHTNKYGSSPDAEIMHSSSLTSLQPATTNFPKYPGLNAIIDHHLHPTSIYYNEYPSTTISPQQIQRFDVSTTTFDEYDQRQQWSNTLNSGLPSSPSSAHRHDGYIRPLTPQKPSLQTDTNTIRVDIDDPRSRTPLTPSRTSYYDSSEIPVIYRSSTTVYTKDRHNYVDGGEVRTWSIQDNNDIDINQKPSKSIQIDCTHNNHDTVLPKITNEYQYNSKIREQETNRNDMQEENYIVSYEYEQQYPYDERQYSNDRYSHNFNNDRNSIFTQPSIVAEREKIYDQSPYSYQTTEHRQESINAITPIQNSEALLRPYILKCSDSYDGLGILISGDKTTGLNPRIRDIEPGSPAYQLGLRKGDRIIYINGINVEKLEFSDVLLLIREGLNNNNLQLSVINESVHY</sequence>
<comment type="caution">
    <text evidence="6">The sequence shown here is derived from an EMBL/GenBank/DDBJ whole genome shotgun (WGS) entry which is preliminary data.</text>
</comment>
<dbReference type="InterPro" id="IPR041489">
    <property type="entry name" value="PDZ_6"/>
</dbReference>
<keyword evidence="2" id="KW-0472">Membrane</keyword>
<gene>
    <name evidence="7" type="ORF">OTI717_LOCUS9474</name>
    <name evidence="6" type="ORF">RFH988_LOCUS23521</name>
</gene>
<proteinExistence type="predicted"/>
<dbReference type="OrthoDB" id="10041293at2759"/>
<feature type="compositionally biased region" description="Polar residues" evidence="4">
    <location>
        <begin position="272"/>
        <end position="281"/>
    </location>
</feature>
<evidence type="ECO:0000313" key="8">
    <source>
        <dbReference type="Proteomes" id="UP000663882"/>
    </source>
</evidence>
<dbReference type="CDD" id="cd00136">
    <property type="entry name" value="PDZ_canonical"/>
    <property type="match status" value="1"/>
</dbReference>
<dbReference type="PANTHER" id="PTHR14191:SF3">
    <property type="entry name" value="NA(+)_H(+) EXCHANGE REGULATORY COFACTOR-LIKE PROTEIN NRFL-1"/>
    <property type="match status" value="1"/>
</dbReference>
<evidence type="ECO:0000313" key="6">
    <source>
        <dbReference type="EMBL" id="CAF1181225.1"/>
    </source>
</evidence>
<feature type="region of interest" description="Disordered" evidence="4">
    <location>
        <begin position="356"/>
        <end position="414"/>
    </location>
</feature>
<dbReference type="Pfam" id="PF17820">
    <property type="entry name" value="PDZ_6"/>
    <property type="match status" value="1"/>
</dbReference>
<feature type="compositionally biased region" description="Polar residues" evidence="4">
    <location>
        <begin position="359"/>
        <end position="401"/>
    </location>
</feature>
<feature type="compositionally biased region" description="Polar residues" evidence="4">
    <location>
        <begin position="48"/>
        <end position="61"/>
    </location>
</feature>
<dbReference type="Proteomes" id="UP000663823">
    <property type="component" value="Unassembled WGS sequence"/>
</dbReference>
<keyword evidence="3" id="KW-0677">Repeat</keyword>
<dbReference type="Proteomes" id="UP000663882">
    <property type="component" value="Unassembled WGS sequence"/>
</dbReference>
<dbReference type="InterPro" id="IPR036034">
    <property type="entry name" value="PDZ_sf"/>
</dbReference>
<dbReference type="InterPro" id="IPR051067">
    <property type="entry name" value="NHER"/>
</dbReference>
<dbReference type="SMART" id="SM00228">
    <property type="entry name" value="PDZ"/>
    <property type="match status" value="1"/>
</dbReference>
<feature type="compositionally biased region" description="Low complexity" evidence="4">
    <location>
        <begin position="197"/>
        <end position="215"/>
    </location>
</feature>
<organism evidence="6 8">
    <name type="scientific">Rotaria sordida</name>
    <dbReference type="NCBI Taxonomy" id="392033"/>
    <lineage>
        <taxon>Eukaryota</taxon>
        <taxon>Metazoa</taxon>
        <taxon>Spiralia</taxon>
        <taxon>Gnathifera</taxon>
        <taxon>Rotifera</taxon>
        <taxon>Eurotatoria</taxon>
        <taxon>Bdelloidea</taxon>
        <taxon>Philodinida</taxon>
        <taxon>Philodinidae</taxon>
        <taxon>Rotaria</taxon>
    </lineage>
</organism>
<feature type="region of interest" description="Disordered" evidence="4">
    <location>
        <begin position="99"/>
        <end position="128"/>
    </location>
</feature>
<dbReference type="EMBL" id="CAJOAX010000805">
    <property type="protein sequence ID" value="CAF3652947.1"/>
    <property type="molecule type" value="Genomic_DNA"/>
</dbReference>
<protein>
    <recommendedName>
        <fullName evidence="5">PDZ domain-containing protein</fullName>
    </recommendedName>
</protein>
<dbReference type="GO" id="GO:0016324">
    <property type="term" value="C:apical plasma membrane"/>
    <property type="evidence" value="ECO:0007669"/>
    <property type="project" value="TreeGrafter"/>
</dbReference>
<evidence type="ECO:0000256" key="1">
    <source>
        <dbReference type="ARBA" id="ARBA00004236"/>
    </source>
</evidence>
<evidence type="ECO:0000256" key="4">
    <source>
        <dbReference type="SAM" id="MobiDB-lite"/>
    </source>
</evidence>
<feature type="region of interest" description="Disordered" evidence="4">
    <location>
        <begin position="269"/>
        <end position="289"/>
    </location>
</feature>
<dbReference type="SUPFAM" id="SSF50156">
    <property type="entry name" value="PDZ domain-like"/>
    <property type="match status" value="1"/>
</dbReference>
<dbReference type="GO" id="GO:0072659">
    <property type="term" value="P:protein localization to plasma membrane"/>
    <property type="evidence" value="ECO:0007669"/>
    <property type="project" value="TreeGrafter"/>
</dbReference>
<keyword evidence="2" id="KW-1003">Cell membrane</keyword>
<feature type="domain" description="PDZ" evidence="5">
    <location>
        <begin position="706"/>
        <end position="790"/>
    </location>
</feature>
<dbReference type="InterPro" id="IPR001478">
    <property type="entry name" value="PDZ"/>
</dbReference>
<evidence type="ECO:0000256" key="2">
    <source>
        <dbReference type="ARBA" id="ARBA00022475"/>
    </source>
</evidence>
<feature type="region of interest" description="Disordered" evidence="4">
    <location>
        <begin position="1"/>
        <end position="86"/>
    </location>
</feature>
<feature type="compositionally biased region" description="Polar residues" evidence="4">
    <location>
        <begin position="69"/>
        <end position="86"/>
    </location>
</feature>
<feature type="compositionally biased region" description="Low complexity" evidence="4">
    <location>
        <begin position="1"/>
        <end position="16"/>
    </location>
</feature>